<evidence type="ECO:0000313" key="3">
    <source>
        <dbReference type="Proteomes" id="UP000215914"/>
    </source>
</evidence>
<proteinExistence type="predicted"/>
<dbReference type="Gramene" id="mRNA:HanXRQr2_Chr03g0130311">
    <property type="protein sequence ID" value="mRNA:HanXRQr2_Chr03g0130311"/>
    <property type="gene ID" value="HanXRQr2_Chr03g0130311"/>
</dbReference>
<reference evidence="2" key="2">
    <citation type="submission" date="2020-06" db="EMBL/GenBank/DDBJ databases">
        <title>Helianthus annuus Genome sequencing and assembly Release 2.</title>
        <authorList>
            <person name="Gouzy J."/>
            <person name="Langlade N."/>
            <person name="Munos S."/>
        </authorList>
    </citation>
    <scope>NUCLEOTIDE SEQUENCE</scope>
    <source>
        <tissue evidence="2">Leaves</tissue>
    </source>
</reference>
<feature type="region of interest" description="Disordered" evidence="1">
    <location>
        <begin position="1"/>
        <end position="24"/>
    </location>
</feature>
<dbReference type="EMBL" id="MNCJ02000318">
    <property type="protein sequence ID" value="KAF5816071.1"/>
    <property type="molecule type" value="Genomic_DNA"/>
</dbReference>
<dbReference type="Proteomes" id="UP000215914">
    <property type="component" value="Unassembled WGS sequence"/>
</dbReference>
<reference evidence="2" key="1">
    <citation type="journal article" date="2017" name="Nature">
        <title>The sunflower genome provides insights into oil metabolism, flowering and Asterid evolution.</title>
        <authorList>
            <person name="Badouin H."/>
            <person name="Gouzy J."/>
            <person name="Grassa C.J."/>
            <person name="Murat F."/>
            <person name="Staton S.E."/>
            <person name="Cottret L."/>
            <person name="Lelandais-Briere C."/>
            <person name="Owens G.L."/>
            <person name="Carrere S."/>
            <person name="Mayjonade B."/>
            <person name="Legrand L."/>
            <person name="Gill N."/>
            <person name="Kane N.C."/>
            <person name="Bowers J.E."/>
            <person name="Hubner S."/>
            <person name="Bellec A."/>
            <person name="Berard A."/>
            <person name="Berges H."/>
            <person name="Blanchet N."/>
            <person name="Boniface M.C."/>
            <person name="Brunel D."/>
            <person name="Catrice O."/>
            <person name="Chaidir N."/>
            <person name="Claudel C."/>
            <person name="Donnadieu C."/>
            <person name="Faraut T."/>
            <person name="Fievet G."/>
            <person name="Helmstetter N."/>
            <person name="King M."/>
            <person name="Knapp S.J."/>
            <person name="Lai Z."/>
            <person name="Le Paslier M.C."/>
            <person name="Lippi Y."/>
            <person name="Lorenzon L."/>
            <person name="Mandel J.R."/>
            <person name="Marage G."/>
            <person name="Marchand G."/>
            <person name="Marquand E."/>
            <person name="Bret-Mestries E."/>
            <person name="Morien E."/>
            <person name="Nambeesan S."/>
            <person name="Nguyen T."/>
            <person name="Pegot-Espagnet P."/>
            <person name="Pouilly N."/>
            <person name="Raftis F."/>
            <person name="Sallet E."/>
            <person name="Schiex T."/>
            <person name="Thomas J."/>
            <person name="Vandecasteele C."/>
            <person name="Vares D."/>
            <person name="Vear F."/>
            <person name="Vautrin S."/>
            <person name="Crespi M."/>
            <person name="Mangin B."/>
            <person name="Burke J.M."/>
            <person name="Salse J."/>
            <person name="Munos S."/>
            <person name="Vincourt P."/>
            <person name="Rieseberg L.H."/>
            <person name="Langlade N.B."/>
        </authorList>
    </citation>
    <scope>NUCLEOTIDE SEQUENCE</scope>
    <source>
        <tissue evidence="2">Leaves</tissue>
    </source>
</reference>
<keyword evidence="3" id="KW-1185">Reference proteome</keyword>
<accession>A0A9K3JI77</accession>
<sequence length="108" mass="12806">MKHRRMLMVNPKDSAAPESDDLCSDEDQFEDIDASWPVVKSRGGWKLRRKRCRCRSWIQERWRDLTIGIDQLQEELKNKMEKMKPGLLLKKLTVFVTTILRQSRSSKT</sequence>
<comment type="caution">
    <text evidence="2">The sequence shown here is derived from an EMBL/GenBank/DDBJ whole genome shotgun (WGS) entry which is preliminary data.</text>
</comment>
<dbReference type="AlphaFoldDB" id="A0A9K3JI77"/>
<organism evidence="2 3">
    <name type="scientific">Helianthus annuus</name>
    <name type="common">Common sunflower</name>
    <dbReference type="NCBI Taxonomy" id="4232"/>
    <lineage>
        <taxon>Eukaryota</taxon>
        <taxon>Viridiplantae</taxon>
        <taxon>Streptophyta</taxon>
        <taxon>Embryophyta</taxon>
        <taxon>Tracheophyta</taxon>
        <taxon>Spermatophyta</taxon>
        <taxon>Magnoliopsida</taxon>
        <taxon>eudicotyledons</taxon>
        <taxon>Gunneridae</taxon>
        <taxon>Pentapetalae</taxon>
        <taxon>asterids</taxon>
        <taxon>campanulids</taxon>
        <taxon>Asterales</taxon>
        <taxon>Asteraceae</taxon>
        <taxon>Asteroideae</taxon>
        <taxon>Heliantheae alliance</taxon>
        <taxon>Heliantheae</taxon>
        <taxon>Helianthus</taxon>
    </lineage>
</organism>
<protein>
    <submittedName>
        <fullName evidence="2">Uncharacterized protein</fullName>
    </submittedName>
</protein>
<gene>
    <name evidence="2" type="ORF">HanXRQr2_Chr03g0130311</name>
</gene>
<name>A0A9K3JI77_HELAN</name>
<evidence type="ECO:0000256" key="1">
    <source>
        <dbReference type="SAM" id="MobiDB-lite"/>
    </source>
</evidence>
<evidence type="ECO:0000313" key="2">
    <source>
        <dbReference type="EMBL" id="KAF5816071.1"/>
    </source>
</evidence>